<reference evidence="1 2" key="1">
    <citation type="submission" date="2017-06" db="EMBL/GenBank/DDBJ databases">
        <title>Streptomyces albireticuli Genome sequencing and assembly.</title>
        <authorList>
            <person name="Wang Y."/>
            <person name="Du B."/>
            <person name="Ding Y."/>
            <person name="Liu H."/>
            <person name="Hou Q."/>
            <person name="Liu K."/>
            <person name="Yao L."/>
            <person name="Wang C."/>
        </authorList>
    </citation>
    <scope>NUCLEOTIDE SEQUENCE [LARGE SCALE GENOMIC DNA]</scope>
    <source>
        <strain evidence="1 2">MDJK11</strain>
    </source>
</reference>
<evidence type="ECO:0000313" key="1">
    <source>
        <dbReference type="EMBL" id="ARZ66135.1"/>
    </source>
</evidence>
<dbReference type="AlphaFoldDB" id="A0A1Z2KVP4"/>
<name>A0A1Z2KVP4_9ACTN</name>
<protein>
    <submittedName>
        <fullName evidence="1">Uncharacterized protein</fullName>
    </submittedName>
</protein>
<organism evidence="1 2">
    <name type="scientific">Streptomyces albireticuli</name>
    <dbReference type="NCBI Taxonomy" id="1940"/>
    <lineage>
        <taxon>Bacteria</taxon>
        <taxon>Bacillati</taxon>
        <taxon>Actinomycetota</taxon>
        <taxon>Actinomycetes</taxon>
        <taxon>Kitasatosporales</taxon>
        <taxon>Streptomycetaceae</taxon>
        <taxon>Streptomyces</taxon>
    </lineage>
</organism>
<dbReference type="RefSeq" id="WP_087924801.1">
    <property type="nucleotide sequence ID" value="NZ_CP021744.1"/>
</dbReference>
<dbReference type="OrthoDB" id="3472120at2"/>
<dbReference type="EMBL" id="CP021744">
    <property type="protein sequence ID" value="ARZ66135.1"/>
    <property type="molecule type" value="Genomic_DNA"/>
</dbReference>
<evidence type="ECO:0000313" key="2">
    <source>
        <dbReference type="Proteomes" id="UP000195755"/>
    </source>
</evidence>
<sequence>MDVLELLEAASLLAPADTPAENALTADDVWDYLAHDQWETALNLMEEFRGAGPLPVSFWQSMAEAAEELRLEGSRSWCWWRWAEARSGVIRARLTLRPAAETRRRLPIPGAGVLKPLWNVGNRAPDGGPSLNIASLWVENTLELPPGGTASVRLRPLTPSQWRHLAPDDVITMHESAPVAGTATVLEVRPPVEPPLPQVGEGLR</sequence>
<accession>A0A1Z2KVP4</accession>
<proteinExistence type="predicted"/>
<dbReference type="Proteomes" id="UP000195755">
    <property type="component" value="Chromosome"/>
</dbReference>
<gene>
    <name evidence="1" type="ORF">SMD11_0469</name>
</gene>
<dbReference type="KEGG" id="salj:SMD11_0469"/>